<evidence type="ECO:0000313" key="2">
    <source>
        <dbReference type="EMBL" id="KYC38827.1"/>
    </source>
</evidence>
<dbReference type="PRINTS" id="PR00313">
    <property type="entry name" value="CABNDNGRPT"/>
</dbReference>
<sequence length="592" mass="63445">MLSADTATWTVPDTVGLNHPQIFFTVGADLLDLESHSAELALHSLSGDYSHDILLNKSGNDILIGGDAHDLLRGGDGDDYLHGGAGCDFLRGGSGQDWLIGGSAKDLLVGDRGNDLLFGQAGDDLIFGNQGNDSLDGGTGCDRLLAGDGSDILIDRDGGDIFSGGHDSDQFCIGEGTMGATQIKDFQIGIDSIKFLKLGVTFDQLSFCENDFGTSIFYQGQQLAVLHGVNSDDLTPRDFLFGDASLMEDLQIALDRVSEQESPGATLAVVTPDGFVWTGAGGVGNLKNQTPMQTSDRLDVASVTKPMVSAIVLQLMQEGQLSLDNSLSQWLPEVSSHIENSETITLRNLLNHSSGIPDYLGEYNEALKVNPTQSGSPQEFLKYIDGKPTNFQPGDGFSYSNTNYVLLGLVVEAVTGESLASQLRERIFEPLSMNDSFYAPQEVVPGSFQPGYTTFFSTDGTLEISSVSPTARGFGDGGVVSTAADLSRFIQALVNGELLAPTTFKQMVQDRYPGSDPQANFNYGLGLQQIKLTEDIELWGHTGGTDGSTTQMFYSPNQQFTAVTMNNISFRDGVGLQFGNEVVEAILSFEER</sequence>
<dbReference type="RefSeq" id="WP_017743376.1">
    <property type="nucleotide sequence ID" value="NZ_KQ976354.1"/>
</dbReference>
<dbReference type="InterPro" id="IPR001343">
    <property type="entry name" value="Hemolysn_Ca-bd"/>
</dbReference>
<dbReference type="GO" id="GO:0005509">
    <property type="term" value="F:calcium ion binding"/>
    <property type="evidence" value="ECO:0007669"/>
    <property type="project" value="InterPro"/>
</dbReference>
<gene>
    <name evidence="2" type="ORF">WA1_35080</name>
</gene>
<dbReference type="AlphaFoldDB" id="A0A139X293"/>
<evidence type="ECO:0000313" key="3">
    <source>
        <dbReference type="Proteomes" id="UP000076925"/>
    </source>
</evidence>
<keyword evidence="3" id="KW-1185">Reference proteome</keyword>
<dbReference type="InterPro" id="IPR018511">
    <property type="entry name" value="Hemolysin-typ_Ca-bd_CS"/>
</dbReference>
<dbReference type="Gene3D" id="2.150.10.10">
    <property type="entry name" value="Serralysin-like metalloprotease, C-terminal"/>
    <property type="match status" value="2"/>
</dbReference>
<organism evidence="2 3">
    <name type="scientific">Scytonema hofmannii PCC 7110</name>
    <dbReference type="NCBI Taxonomy" id="128403"/>
    <lineage>
        <taxon>Bacteria</taxon>
        <taxon>Bacillati</taxon>
        <taxon>Cyanobacteriota</taxon>
        <taxon>Cyanophyceae</taxon>
        <taxon>Nostocales</taxon>
        <taxon>Scytonemataceae</taxon>
        <taxon>Scytonema</taxon>
    </lineage>
</organism>
<dbReference type="InterPro" id="IPR011049">
    <property type="entry name" value="Serralysin-like_metalloprot_C"/>
</dbReference>
<dbReference type="InterPro" id="IPR001466">
    <property type="entry name" value="Beta-lactam-related"/>
</dbReference>
<feature type="domain" description="Beta-lactamase-related" evidence="1">
    <location>
        <begin position="257"/>
        <end position="569"/>
    </location>
</feature>
<protein>
    <recommendedName>
        <fullName evidence="1">Beta-lactamase-related domain-containing protein</fullName>
    </recommendedName>
</protein>
<dbReference type="Gene3D" id="3.40.710.10">
    <property type="entry name" value="DD-peptidase/beta-lactamase superfamily"/>
    <property type="match status" value="1"/>
</dbReference>
<dbReference type="Proteomes" id="UP000076925">
    <property type="component" value="Unassembled WGS sequence"/>
</dbReference>
<dbReference type="InterPro" id="IPR012338">
    <property type="entry name" value="Beta-lactam/transpept-like"/>
</dbReference>
<dbReference type="PROSITE" id="PS00330">
    <property type="entry name" value="HEMOLYSIN_CALCIUM"/>
    <property type="match status" value="4"/>
</dbReference>
<dbReference type="STRING" id="128403.WA1_35080"/>
<dbReference type="SUPFAM" id="SSF56601">
    <property type="entry name" value="beta-lactamase/transpeptidase-like"/>
    <property type="match status" value="1"/>
</dbReference>
<dbReference type="PANTHER" id="PTHR43283">
    <property type="entry name" value="BETA-LACTAMASE-RELATED"/>
    <property type="match status" value="1"/>
</dbReference>
<accession>A0A139X293</accession>
<dbReference type="SUPFAM" id="SSF51120">
    <property type="entry name" value="beta-Roll"/>
    <property type="match status" value="2"/>
</dbReference>
<dbReference type="Pfam" id="PF00353">
    <property type="entry name" value="HemolysinCabind"/>
    <property type="match status" value="2"/>
</dbReference>
<evidence type="ECO:0000259" key="1">
    <source>
        <dbReference type="Pfam" id="PF00144"/>
    </source>
</evidence>
<dbReference type="Pfam" id="PF00144">
    <property type="entry name" value="Beta-lactamase"/>
    <property type="match status" value="1"/>
</dbReference>
<comment type="caution">
    <text evidence="2">The sequence shown here is derived from an EMBL/GenBank/DDBJ whole genome shotgun (WGS) entry which is preliminary data.</text>
</comment>
<name>A0A139X293_9CYAN</name>
<dbReference type="InterPro" id="IPR050789">
    <property type="entry name" value="Diverse_Enzym_Activities"/>
</dbReference>
<reference evidence="2 3" key="1">
    <citation type="journal article" date="2013" name="Genome Biol. Evol.">
        <title>Genomes of Stigonematalean cyanobacteria (subsection V) and the evolution of oxygenic photosynthesis from prokaryotes to plastids.</title>
        <authorList>
            <person name="Dagan T."/>
            <person name="Roettger M."/>
            <person name="Stucken K."/>
            <person name="Landan G."/>
            <person name="Koch R."/>
            <person name="Major P."/>
            <person name="Gould S.B."/>
            <person name="Goremykin V.V."/>
            <person name="Rippka R."/>
            <person name="Tandeau de Marsac N."/>
            <person name="Gugger M."/>
            <person name="Lockhart P.J."/>
            <person name="Allen J.F."/>
            <person name="Brune I."/>
            <person name="Maus I."/>
            <person name="Puhler A."/>
            <person name="Martin W.F."/>
        </authorList>
    </citation>
    <scope>NUCLEOTIDE SEQUENCE [LARGE SCALE GENOMIC DNA]</scope>
    <source>
        <strain evidence="2 3">PCC 7110</strain>
    </source>
</reference>
<dbReference type="OrthoDB" id="503788at2"/>
<proteinExistence type="predicted"/>
<dbReference type="EMBL" id="ANNX02000038">
    <property type="protein sequence ID" value="KYC38827.1"/>
    <property type="molecule type" value="Genomic_DNA"/>
</dbReference>